<accession>U9UR18</accession>
<gene>
    <name evidence="1" type="ORF">GLOINDRAFT_91548</name>
</gene>
<dbReference type="AlphaFoldDB" id="U9UR18"/>
<name>U9UR18_RHIID</name>
<proteinExistence type="predicted"/>
<organism evidence="1">
    <name type="scientific">Rhizophagus irregularis (strain DAOM 181602 / DAOM 197198 / MUCL 43194)</name>
    <name type="common">Arbuscular mycorrhizal fungus</name>
    <name type="synonym">Glomus intraradices</name>
    <dbReference type="NCBI Taxonomy" id="747089"/>
    <lineage>
        <taxon>Eukaryota</taxon>
        <taxon>Fungi</taxon>
        <taxon>Fungi incertae sedis</taxon>
        <taxon>Mucoromycota</taxon>
        <taxon>Glomeromycotina</taxon>
        <taxon>Glomeromycetes</taxon>
        <taxon>Glomerales</taxon>
        <taxon>Glomeraceae</taxon>
        <taxon>Rhizophagus</taxon>
    </lineage>
</organism>
<dbReference type="EMBL" id="KI275818">
    <property type="protein sequence ID" value="ESA22152.1"/>
    <property type="molecule type" value="Genomic_DNA"/>
</dbReference>
<evidence type="ECO:0000313" key="1">
    <source>
        <dbReference type="EMBL" id="ESA22152.1"/>
    </source>
</evidence>
<sequence length="116" mass="13830">MIKKRETNYRQKQGLLKSDLTDNLITDVFAQMIPLGSFLVYILDLITIHIFIFKIQYGLHLKINSKVLQIFFYYRKVVGIVKYMEKKNKLEHNIEPDNIYHDDDEKIDNTISLIDH</sequence>
<dbReference type="HOGENOM" id="CLU_2098090_0_0_1"/>
<protein>
    <submittedName>
        <fullName evidence="1">Uncharacterized protein</fullName>
    </submittedName>
</protein>
<reference evidence="1" key="1">
    <citation type="submission" date="2013-07" db="EMBL/GenBank/DDBJ databases">
        <title>The genome of an arbuscular mycorrhizal fungus provides insights into the evolution of the oldest plant symbiosis.</title>
        <authorList>
            <consortium name="DOE Joint Genome Institute"/>
            <person name="Tisserant E."/>
            <person name="Malbreil M."/>
            <person name="Kuo A."/>
            <person name="Kohler A."/>
            <person name="Symeonidi A."/>
            <person name="Balestrini R."/>
            <person name="Charron P."/>
            <person name="Duensing N."/>
            <person name="Frei-dit-Frey N."/>
            <person name="Gianinazzi-Pearson V."/>
            <person name="Gilbert B."/>
            <person name="Handa Y."/>
            <person name="Hijri M."/>
            <person name="Kaul R."/>
            <person name="Kawaguchi M."/>
            <person name="Krajinski F."/>
            <person name="Lammers P."/>
            <person name="Lapierre D."/>
            <person name="Masclaux F.G."/>
            <person name="Murat C."/>
            <person name="Morin E."/>
            <person name="Ndikumana S."/>
            <person name="Pagni M."/>
            <person name="Petitpierre D."/>
            <person name="Requena N."/>
            <person name="Rosikiewicz P."/>
            <person name="Riley R."/>
            <person name="Saito K."/>
            <person name="San Clemente H."/>
            <person name="Shapiro H."/>
            <person name="van Tuinen D."/>
            <person name="Becard G."/>
            <person name="Bonfante P."/>
            <person name="Paszkowski U."/>
            <person name="Shachar-Hill Y."/>
            <person name="Young J.P."/>
            <person name="Sanders I.R."/>
            <person name="Henrissat B."/>
            <person name="Rensing S.A."/>
            <person name="Grigoriev I.V."/>
            <person name="Corradi N."/>
            <person name="Roux C."/>
            <person name="Martin F."/>
        </authorList>
    </citation>
    <scope>NUCLEOTIDE SEQUENCE</scope>
    <source>
        <strain evidence="1">DAOM 197198</strain>
    </source>
</reference>